<reference evidence="1 2" key="2">
    <citation type="journal article" date="2017" name="PLoS ONE">
        <title>Genomic and phenotypic characterisation of fluoroquinolone resistance mechanisms in Enterobacteriaceae in Durban, South Africa.</title>
        <authorList>
            <person name="Osei Sekyere J."/>
            <person name="Amoako D.G."/>
        </authorList>
    </citation>
    <scope>NUCLEOTIDE SEQUENCE [LARGE SCALE GENOMIC DNA]</scope>
    <source>
        <strain evidence="1 2">ST62:944112508</strain>
    </source>
</reference>
<protein>
    <submittedName>
        <fullName evidence="1">Uncharacterized protein</fullName>
    </submittedName>
</protein>
<proteinExistence type="predicted"/>
<organism evidence="1 2">
    <name type="scientific">Citrobacter freundii</name>
    <dbReference type="NCBI Taxonomy" id="546"/>
    <lineage>
        <taxon>Bacteria</taxon>
        <taxon>Pseudomonadati</taxon>
        <taxon>Pseudomonadota</taxon>
        <taxon>Gammaproteobacteria</taxon>
        <taxon>Enterobacterales</taxon>
        <taxon>Enterobacteriaceae</taxon>
        <taxon>Citrobacter</taxon>
        <taxon>Citrobacter freundii complex</taxon>
    </lineage>
</organism>
<dbReference type="AlphaFoldDB" id="A0AA40NLU7"/>
<gene>
    <name evidence="1" type="ORF">AN672_06570</name>
</gene>
<name>A0AA40NLU7_CITFR</name>
<accession>A0AA40NLU7</accession>
<sequence length="75" mass="8495">MIDWFKYMTGIKLKRHRGRFSLVPVFVFHSIPLVHGRVSPDINTPQSSTLGEVPACVDNVSVSYLPPFASQMMIF</sequence>
<evidence type="ECO:0000313" key="2">
    <source>
        <dbReference type="Proteomes" id="UP000050520"/>
    </source>
</evidence>
<dbReference type="EMBL" id="LJEB01000026">
    <property type="protein sequence ID" value="KPR56394.1"/>
    <property type="molecule type" value="Genomic_DNA"/>
</dbReference>
<reference evidence="2" key="1">
    <citation type="submission" date="2015-09" db="EMBL/GenBank/DDBJ databases">
        <title>Prevalence of NDMs in South Africa.</title>
        <authorList>
            <person name="Osei Sekyere J."/>
            <person name="Govinden U."/>
            <person name="Essack S."/>
            <person name="Haldorsen B."/>
            <person name="Samuelsen O."/>
            <person name="Aasnaes B."/>
            <person name="Sundsfjord A."/>
        </authorList>
    </citation>
    <scope>NUCLEOTIDE SEQUENCE [LARGE SCALE GENOMIC DNA]</scope>
    <source>
        <strain evidence="2">ST62:944112508</strain>
    </source>
</reference>
<evidence type="ECO:0000313" key="1">
    <source>
        <dbReference type="EMBL" id="KPR56394.1"/>
    </source>
</evidence>
<comment type="caution">
    <text evidence="1">The sequence shown here is derived from an EMBL/GenBank/DDBJ whole genome shotgun (WGS) entry which is preliminary data.</text>
</comment>
<dbReference type="Proteomes" id="UP000050520">
    <property type="component" value="Unassembled WGS sequence"/>
</dbReference>